<evidence type="ECO:0000313" key="1">
    <source>
        <dbReference type="EMBL" id="CUR41517.1"/>
    </source>
</evidence>
<gene>
    <name evidence="1" type="ORF">LRLP16767_LRLP167_00038</name>
</gene>
<sequence>MVSYPTASVYKILVLFNAEIMARLQKFFRQQRQLVILTKLVYN</sequence>
<accession>A0A0U5JW85</accession>
<name>A0A0U5JW85_LIMRT</name>
<proteinExistence type="predicted"/>
<protein>
    <submittedName>
        <fullName evidence="1">Uncharacterized protein</fullName>
    </submittedName>
</protein>
<reference evidence="1" key="1">
    <citation type="submission" date="2015-10" db="EMBL/GenBank/DDBJ databases">
        <authorList>
            <person name="Gilbert D.G."/>
        </authorList>
    </citation>
    <scope>NUCLEOTIDE SEQUENCE</scope>
    <source>
        <strain evidence="1">Lp167-67</strain>
    </source>
</reference>
<organism evidence="1">
    <name type="scientific">Limosilactobacillus reuteri</name>
    <name type="common">Lactobacillus reuteri</name>
    <dbReference type="NCBI Taxonomy" id="1598"/>
    <lineage>
        <taxon>Bacteria</taxon>
        <taxon>Bacillati</taxon>
        <taxon>Bacillota</taxon>
        <taxon>Bacilli</taxon>
        <taxon>Lactobacillales</taxon>
        <taxon>Lactobacillaceae</taxon>
        <taxon>Limosilactobacillus</taxon>
    </lineage>
</organism>
<dbReference type="EMBL" id="LN887696">
    <property type="protein sequence ID" value="CUR41517.1"/>
    <property type="molecule type" value="Genomic_DNA"/>
</dbReference>
<dbReference type="AlphaFoldDB" id="A0A0U5JW85"/>